<gene>
    <name evidence="2" type="ORF">RT717_28445</name>
</gene>
<evidence type="ECO:0008006" key="4">
    <source>
        <dbReference type="Google" id="ProtNLM"/>
    </source>
</evidence>
<protein>
    <recommendedName>
        <fullName evidence="4">Tetratricopeptide repeat protein</fullName>
    </recommendedName>
</protein>
<dbReference type="Proteomes" id="UP001302349">
    <property type="component" value="Chromosome"/>
</dbReference>
<dbReference type="EMBL" id="CP136051">
    <property type="protein sequence ID" value="WOK06999.1"/>
    <property type="molecule type" value="Genomic_DNA"/>
</dbReference>
<name>A0ABZ0IRG8_9BACT</name>
<organism evidence="2 3">
    <name type="scientific">Imperialibacter roseus</name>
    <dbReference type="NCBI Taxonomy" id="1324217"/>
    <lineage>
        <taxon>Bacteria</taxon>
        <taxon>Pseudomonadati</taxon>
        <taxon>Bacteroidota</taxon>
        <taxon>Cytophagia</taxon>
        <taxon>Cytophagales</taxon>
        <taxon>Flammeovirgaceae</taxon>
        <taxon>Imperialibacter</taxon>
    </lineage>
</organism>
<evidence type="ECO:0000313" key="3">
    <source>
        <dbReference type="Proteomes" id="UP001302349"/>
    </source>
</evidence>
<feature type="chain" id="PRO_5046960000" description="Tetratricopeptide repeat protein" evidence="1">
    <location>
        <begin position="24"/>
        <end position="311"/>
    </location>
</feature>
<evidence type="ECO:0000256" key="1">
    <source>
        <dbReference type="SAM" id="SignalP"/>
    </source>
</evidence>
<reference evidence="2 3" key="1">
    <citation type="journal article" date="2023" name="Microbiol. Resour. Announc.">
        <title>Complete Genome Sequence of Imperialibacter roseus strain P4T.</title>
        <authorList>
            <person name="Tizabi D.R."/>
            <person name="Bachvaroff T."/>
            <person name="Hill R.T."/>
        </authorList>
    </citation>
    <scope>NUCLEOTIDE SEQUENCE [LARGE SCALE GENOMIC DNA]</scope>
    <source>
        <strain evidence="2 3">P4T</strain>
    </source>
</reference>
<sequence length="311" mass="33906">MKMRTILLTFLVLLTFLSSNVLAQGYEFRVLANKGENQVKKAGASQAETLKTGATLAKGDQIIAANGAYIGLVHSSGKTTEIRTPGTVKIDDLSAKIAATTSTTASRYTSYIAAKMNESDGGGNYRSNMKATGAVERATNTSAINVMLPNSVDFYGDNAIVRWKAIGEGDATYIVTVKNIFDEEVAKIETDQTAYELDFTNPKLAQERLVILNVKVKGDEDLKSSDYGIKRLSNTESAKVNENIKGLKSEVNEETPLNKIIYASFFEENNLVLDALTKYEEAIEMSPEVQDFQDMYQSFLVKNGLAAATAN</sequence>
<keyword evidence="3" id="KW-1185">Reference proteome</keyword>
<evidence type="ECO:0000313" key="2">
    <source>
        <dbReference type="EMBL" id="WOK06999.1"/>
    </source>
</evidence>
<accession>A0ABZ0IRG8</accession>
<keyword evidence="1" id="KW-0732">Signal</keyword>
<dbReference type="RefSeq" id="WP_317489688.1">
    <property type="nucleotide sequence ID" value="NZ_CP136051.1"/>
</dbReference>
<feature type="signal peptide" evidence="1">
    <location>
        <begin position="1"/>
        <end position="23"/>
    </location>
</feature>
<proteinExistence type="predicted"/>